<proteinExistence type="predicted"/>
<protein>
    <submittedName>
        <fullName evidence="3">Probable 28S rRNA (Cytosine-C(5))-methyltransferase</fullName>
    </submittedName>
</protein>
<name>A0A6I9P5X9_9TELE</name>
<dbReference type="KEGG" id="ncc:104957057"/>
<dbReference type="OrthoDB" id="427002at2759"/>
<sequence length="78" mass="8695">MGRKLDPTTHVKKGPGRKSRKQKGAEIELASFIPEEEATAKRLSSRSRKRAAKRVLSKKAPKDAAKEKPKKGLTDEKQ</sequence>
<evidence type="ECO:0000313" key="2">
    <source>
        <dbReference type="Proteomes" id="UP000504611"/>
    </source>
</evidence>
<dbReference type="AlphaFoldDB" id="A0A6I9P5X9"/>
<feature type="compositionally biased region" description="Basic residues" evidence="1">
    <location>
        <begin position="10"/>
        <end position="22"/>
    </location>
</feature>
<accession>A0A6I9P5X9</accession>
<feature type="compositionally biased region" description="Basic residues" evidence="1">
    <location>
        <begin position="43"/>
        <end position="59"/>
    </location>
</feature>
<dbReference type="GeneID" id="104957057"/>
<reference evidence="3" key="1">
    <citation type="submission" date="2025-08" db="UniProtKB">
        <authorList>
            <consortium name="RefSeq"/>
        </authorList>
    </citation>
    <scope>IDENTIFICATION</scope>
    <source>
        <tissue evidence="3">Muscle</tissue>
    </source>
</reference>
<organism evidence="2 3">
    <name type="scientific">Notothenia coriiceps</name>
    <name type="common">black rockcod</name>
    <dbReference type="NCBI Taxonomy" id="8208"/>
    <lineage>
        <taxon>Eukaryota</taxon>
        <taxon>Metazoa</taxon>
        <taxon>Chordata</taxon>
        <taxon>Craniata</taxon>
        <taxon>Vertebrata</taxon>
        <taxon>Euteleostomi</taxon>
        <taxon>Actinopterygii</taxon>
        <taxon>Neopterygii</taxon>
        <taxon>Teleostei</taxon>
        <taxon>Neoteleostei</taxon>
        <taxon>Acanthomorphata</taxon>
        <taxon>Eupercaria</taxon>
        <taxon>Perciformes</taxon>
        <taxon>Notothenioidei</taxon>
        <taxon>Nototheniidae</taxon>
        <taxon>Notothenia</taxon>
    </lineage>
</organism>
<dbReference type="Proteomes" id="UP000504611">
    <property type="component" value="Unplaced"/>
</dbReference>
<evidence type="ECO:0000313" key="3">
    <source>
        <dbReference type="RefSeq" id="XP_010782960.1"/>
    </source>
</evidence>
<evidence type="ECO:0000256" key="1">
    <source>
        <dbReference type="SAM" id="MobiDB-lite"/>
    </source>
</evidence>
<feature type="compositionally biased region" description="Basic and acidic residues" evidence="1">
    <location>
        <begin position="60"/>
        <end position="78"/>
    </location>
</feature>
<dbReference type="RefSeq" id="XP_010782960.1">
    <property type="nucleotide sequence ID" value="XM_010784658.1"/>
</dbReference>
<keyword evidence="2" id="KW-1185">Reference proteome</keyword>
<feature type="region of interest" description="Disordered" evidence="1">
    <location>
        <begin position="1"/>
        <end position="78"/>
    </location>
</feature>
<gene>
    <name evidence="3" type="primary">LOC104957057</name>
</gene>